<evidence type="ECO:0000259" key="2">
    <source>
        <dbReference type="Pfam" id="PF07603"/>
    </source>
</evidence>
<dbReference type="RefSeq" id="WP_275110759.1">
    <property type="nucleotide sequence ID" value="NZ_JAKJSC010000004.1"/>
</dbReference>
<keyword evidence="4" id="KW-1185">Reference proteome</keyword>
<feature type="domain" description="Lcl C-terminal" evidence="2">
    <location>
        <begin position="269"/>
        <end position="388"/>
    </location>
</feature>
<protein>
    <submittedName>
        <fullName evidence="3">DUF1566 domain-containing protein</fullName>
    </submittedName>
</protein>
<dbReference type="EMBL" id="JAKJSC010000004">
    <property type="protein sequence ID" value="MDE5419429.1"/>
    <property type="molecule type" value="Genomic_DNA"/>
</dbReference>
<name>A0ABT5VYT1_9BACT</name>
<comment type="caution">
    <text evidence="3">The sequence shown here is derived from an EMBL/GenBank/DDBJ whole genome shotgun (WGS) entry which is preliminary data.</text>
</comment>
<evidence type="ECO:0000313" key="4">
    <source>
        <dbReference type="Proteomes" id="UP001528920"/>
    </source>
</evidence>
<dbReference type="PROSITE" id="PS51257">
    <property type="entry name" value="PROKAR_LIPOPROTEIN"/>
    <property type="match status" value="1"/>
</dbReference>
<dbReference type="InterPro" id="IPR011460">
    <property type="entry name" value="Lcl_C"/>
</dbReference>
<feature type="region of interest" description="Disordered" evidence="1">
    <location>
        <begin position="209"/>
        <end position="244"/>
    </location>
</feature>
<gene>
    <name evidence="3" type="ORF">L3049_15640</name>
</gene>
<dbReference type="PANTHER" id="PTHR35812:SF1">
    <property type="entry name" value="LIPOPROTEIN"/>
    <property type="match status" value="1"/>
</dbReference>
<sequence>MEKFRIPKKSIAFAVSACIVSSLLFTSCENDDSDDENPTETTEFSYLQIASGQTTLYDNDGAVVSSLSVGDDFYGQDANYLKGKSMSYTDHGNETVTDNNTGLMWQQIPTTDEFTWQEAVDYCNELELGGYDDWRMPSLKELFSISDFSSGWPYIDTDYFKLASGEVSKDEQFWSSNYYVGSTVEGGSKSAFGVNHVTGHIKAYAAEMPEGEVGGGNDGAPGDGEAPEDGTPPPGDGNAAPTGNPLAKYVRAVRGDEYGINKYTKNDDGTITDSASGLMWAQADNGEAMNWETALAYCEASELAGHSDWRMPNVKELQGIVDYSYSPSAENSENVGAAIDPIFSCTPIINEAGNDDYGYYWTGTSANFTSGEPFYYAWYVAFGMAVNGEGEDFHGAGGVRFDTKYEGGPLGEGGERYYNYVRMVRDAN</sequence>
<feature type="compositionally biased region" description="Gly residues" evidence="1">
    <location>
        <begin position="212"/>
        <end position="222"/>
    </location>
</feature>
<dbReference type="Pfam" id="PF07603">
    <property type="entry name" value="Lcl_C"/>
    <property type="match status" value="2"/>
</dbReference>
<feature type="domain" description="Lcl C-terminal" evidence="2">
    <location>
        <begin position="94"/>
        <end position="205"/>
    </location>
</feature>
<evidence type="ECO:0000313" key="3">
    <source>
        <dbReference type="EMBL" id="MDE5419429.1"/>
    </source>
</evidence>
<dbReference type="PANTHER" id="PTHR35812">
    <property type="entry name" value="LIPOPROTEIN"/>
    <property type="match status" value="1"/>
</dbReference>
<organism evidence="3 4">
    <name type="scientific">Paralabilibaculum antarcticum</name>
    <dbReference type="NCBI Taxonomy" id="2912572"/>
    <lineage>
        <taxon>Bacteria</taxon>
        <taxon>Pseudomonadati</taxon>
        <taxon>Bacteroidota</taxon>
        <taxon>Bacteroidia</taxon>
        <taxon>Marinilabiliales</taxon>
        <taxon>Marinifilaceae</taxon>
        <taxon>Paralabilibaculum</taxon>
    </lineage>
</organism>
<dbReference type="Proteomes" id="UP001528920">
    <property type="component" value="Unassembled WGS sequence"/>
</dbReference>
<reference evidence="3 4" key="1">
    <citation type="submission" date="2022-01" db="EMBL/GenBank/DDBJ databases">
        <title>Labilibaculum sp. nov, a marine bacterium isolated from Antarctica.</title>
        <authorList>
            <person name="Dai W."/>
        </authorList>
    </citation>
    <scope>NUCLEOTIDE SEQUENCE [LARGE SCALE GENOMIC DNA]</scope>
    <source>
        <strain evidence="3 4">DW002</strain>
    </source>
</reference>
<accession>A0ABT5VYT1</accession>
<evidence type="ECO:0000256" key="1">
    <source>
        <dbReference type="SAM" id="MobiDB-lite"/>
    </source>
</evidence>
<proteinExistence type="predicted"/>